<dbReference type="InterPro" id="IPR004089">
    <property type="entry name" value="MCPsignal_dom"/>
</dbReference>
<dbReference type="PROSITE" id="PS50885">
    <property type="entry name" value="HAMP"/>
    <property type="match status" value="1"/>
</dbReference>
<evidence type="ECO:0000256" key="8">
    <source>
        <dbReference type="PROSITE-ProRule" id="PRU00284"/>
    </source>
</evidence>
<feature type="compositionally biased region" description="Basic and acidic residues" evidence="10">
    <location>
        <begin position="320"/>
        <end position="338"/>
    </location>
</feature>
<feature type="coiled-coil region" evidence="9">
    <location>
        <begin position="455"/>
        <end position="492"/>
    </location>
</feature>
<evidence type="ECO:0000313" key="14">
    <source>
        <dbReference type="EMBL" id="RUO34958.1"/>
    </source>
</evidence>
<dbReference type="Pfam" id="PF00015">
    <property type="entry name" value="MCPsignal"/>
    <property type="match status" value="1"/>
</dbReference>
<keyword evidence="5 11" id="KW-0472">Membrane</keyword>
<dbReference type="PRINTS" id="PR00260">
    <property type="entry name" value="CHEMTRNSDUCR"/>
</dbReference>
<organism evidence="14 15">
    <name type="scientific">Aliidiomarina soli</name>
    <dbReference type="NCBI Taxonomy" id="1928574"/>
    <lineage>
        <taxon>Bacteria</taxon>
        <taxon>Pseudomonadati</taxon>
        <taxon>Pseudomonadota</taxon>
        <taxon>Gammaproteobacteria</taxon>
        <taxon>Alteromonadales</taxon>
        <taxon>Idiomarinaceae</taxon>
        <taxon>Aliidiomarina</taxon>
    </lineage>
</organism>
<evidence type="ECO:0000256" key="6">
    <source>
        <dbReference type="ARBA" id="ARBA00023224"/>
    </source>
</evidence>
<feature type="region of interest" description="Disordered" evidence="10">
    <location>
        <begin position="316"/>
        <end position="339"/>
    </location>
</feature>
<dbReference type="PANTHER" id="PTHR32089:SF119">
    <property type="entry name" value="METHYL-ACCEPTING CHEMOTAXIS PROTEIN CTPL"/>
    <property type="match status" value="1"/>
</dbReference>
<dbReference type="GO" id="GO:0006935">
    <property type="term" value="P:chemotaxis"/>
    <property type="evidence" value="ECO:0007669"/>
    <property type="project" value="InterPro"/>
</dbReference>
<dbReference type="GO" id="GO:0004888">
    <property type="term" value="F:transmembrane signaling receptor activity"/>
    <property type="evidence" value="ECO:0007669"/>
    <property type="project" value="InterPro"/>
</dbReference>
<dbReference type="Pfam" id="PF00672">
    <property type="entry name" value="HAMP"/>
    <property type="match status" value="1"/>
</dbReference>
<evidence type="ECO:0000256" key="4">
    <source>
        <dbReference type="ARBA" id="ARBA00022989"/>
    </source>
</evidence>
<dbReference type="PANTHER" id="PTHR32089">
    <property type="entry name" value="METHYL-ACCEPTING CHEMOTAXIS PROTEIN MCPB"/>
    <property type="match status" value="1"/>
</dbReference>
<evidence type="ECO:0000256" key="7">
    <source>
        <dbReference type="ARBA" id="ARBA00029447"/>
    </source>
</evidence>
<dbReference type="InterPro" id="IPR033480">
    <property type="entry name" value="sCache_2"/>
</dbReference>
<comment type="caution">
    <text evidence="14">The sequence shown here is derived from an EMBL/GenBank/DDBJ whole genome shotgun (WGS) entry which is preliminary data.</text>
</comment>
<evidence type="ECO:0000259" key="13">
    <source>
        <dbReference type="PROSITE" id="PS50885"/>
    </source>
</evidence>
<gene>
    <name evidence="14" type="ORF">CWE14_02910</name>
</gene>
<sequence>MNQWLQRMPISVRLLLLLVIAATGTVLMVTFMLFNLRTVIIDGEQQKLDALNDASMTIVEDYYNRFRDGQMTETEAQQGAIERLDQIRYEGQEYVFTLNRAGILIQHPFSGQRGRNVLNFSDSNGTQLFRLMLERTENQERATVNYIWELPNSSELGPKITRVRTFDQWDWVLGSGVYINDVASQLWAQFWRLAMFALLLSVPLLLLFLVIIRSIVKPLRTTIAAMDDIAEGEGDLTHRLDDSGNDEIARLARSFNNFVGKIQALVKSVQESAEHEQEAANRLRELTVSSSELSGRLATQTNSVATAITELSSSASEVASHARDAAESANEADKEAERSATIVHSSVSNVGKLAKQLHTAAEQAETLQKGSDKIGNILSVIVNIAEQTNLLALNAAIEAARAGEAGRGFAVVADEVRTLATRTQASTQEINDLVQTIQKSIKDVSTVIYDVQQASHETRDEAAEAENAIAEIRRAVENISAMNIQIANATDEQSRVTMEVNENVTDISDLSSNNESNNVSLRDLSESLNSSSAELSKLVRRFRTE</sequence>
<dbReference type="Pfam" id="PF17200">
    <property type="entry name" value="sCache_2"/>
    <property type="match status" value="1"/>
</dbReference>
<protein>
    <submittedName>
        <fullName evidence="14">Methyl-accepting chemotaxis protein</fullName>
    </submittedName>
</protein>
<dbReference type="GO" id="GO:0005886">
    <property type="term" value="C:plasma membrane"/>
    <property type="evidence" value="ECO:0007669"/>
    <property type="project" value="UniProtKB-SubCell"/>
</dbReference>
<dbReference type="SMART" id="SM00304">
    <property type="entry name" value="HAMP"/>
    <property type="match status" value="1"/>
</dbReference>
<dbReference type="PROSITE" id="PS50111">
    <property type="entry name" value="CHEMOTAXIS_TRANSDUC_2"/>
    <property type="match status" value="1"/>
</dbReference>
<evidence type="ECO:0000256" key="1">
    <source>
        <dbReference type="ARBA" id="ARBA00004651"/>
    </source>
</evidence>
<keyword evidence="9" id="KW-0175">Coiled coil</keyword>
<keyword evidence="2" id="KW-1003">Cell membrane</keyword>
<dbReference type="InterPro" id="IPR004090">
    <property type="entry name" value="Chemotax_Me-accpt_rcpt"/>
</dbReference>
<dbReference type="AlphaFoldDB" id="A0A432WMH5"/>
<dbReference type="Proteomes" id="UP000287823">
    <property type="component" value="Unassembled WGS sequence"/>
</dbReference>
<dbReference type="EMBL" id="PIPO01000001">
    <property type="protein sequence ID" value="RUO34958.1"/>
    <property type="molecule type" value="Genomic_DNA"/>
</dbReference>
<dbReference type="SMART" id="SM00283">
    <property type="entry name" value="MA"/>
    <property type="match status" value="1"/>
</dbReference>
<evidence type="ECO:0000256" key="10">
    <source>
        <dbReference type="SAM" id="MobiDB-lite"/>
    </source>
</evidence>
<evidence type="ECO:0000256" key="5">
    <source>
        <dbReference type="ARBA" id="ARBA00023136"/>
    </source>
</evidence>
<feature type="transmembrane region" description="Helical" evidence="11">
    <location>
        <begin position="190"/>
        <end position="212"/>
    </location>
</feature>
<reference evidence="14 15" key="1">
    <citation type="journal article" date="2011" name="Front. Microbiol.">
        <title>Genomic signatures of strain selection and enhancement in Bacillus atrophaeus var. globigii, a historical biowarfare simulant.</title>
        <authorList>
            <person name="Gibbons H.S."/>
            <person name="Broomall S.M."/>
            <person name="McNew L.A."/>
            <person name="Daligault H."/>
            <person name="Chapman C."/>
            <person name="Bruce D."/>
            <person name="Karavis M."/>
            <person name="Krepps M."/>
            <person name="McGregor P.A."/>
            <person name="Hong C."/>
            <person name="Park K.H."/>
            <person name="Akmal A."/>
            <person name="Feldman A."/>
            <person name="Lin J.S."/>
            <person name="Chang W.E."/>
            <person name="Higgs B.W."/>
            <person name="Demirev P."/>
            <person name="Lindquist J."/>
            <person name="Liem A."/>
            <person name="Fochler E."/>
            <person name="Read T.D."/>
            <person name="Tapia R."/>
            <person name="Johnson S."/>
            <person name="Bishop-Lilly K.A."/>
            <person name="Detter C."/>
            <person name="Han C."/>
            <person name="Sozhamannan S."/>
            <person name="Rosenzweig C.N."/>
            <person name="Skowronski E.W."/>
        </authorList>
    </citation>
    <scope>NUCLEOTIDE SEQUENCE [LARGE SCALE GENOMIC DNA]</scope>
    <source>
        <strain evidence="14 15">Y4G10-17</strain>
    </source>
</reference>
<dbReference type="SUPFAM" id="SSF58104">
    <property type="entry name" value="Methyl-accepting chemotaxis protein (MCP) signaling domain"/>
    <property type="match status" value="1"/>
</dbReference>
<dbReference type="InterPro" id="IPR003660">
    <property type="entry name" value="HAMP_dom"/>
</dbReference>
<accession>A0A432WMH5</accession>
<name>A0A432WMH5_9GAMM</name>
<keyword evidence="6 8" id="KW-0807">Transducer</keyword>
<keyword evidence="4 11" id="KW-1133">Transmembrane helix</keyword>
<dbReference type="SMART" id="SM01049">
    <property type="entry name" value="Cache_2"/>
    <property type="match status" value="1"/>
</dbReference>
<dbReference type="Gene3D" id="3.30.450.20">
    <property type="entry name" value="PAS domain"/>
    <property type="match status" value="1"/>
</dbReference>
<comment type="similarity">
    <text evidence="7">Belongs to the methyl-accepting chemotaxis (MCP) protein family.</text>
</comment>
<evidence type="ECO:0000313" key="15">
    <source>
        <dbReference type="Proteomes" id="UP000287823"/>
    </source>
</evidence>
<dbReference type="RefSeq" id="WP_126797990.1">
    <property type="nucleotide sequence ID" value="NZ_PIPO01000001.1"/>
</dbReference>
<proteinExistence type="inferred from homology"/>
<dbReference type="Gene3D" id="1.10.287.950">
    <property type="entry name" value="Methyl-accepting chemotaxis protein"/>
    <property type="match status" value="1"/>
</dbReference>
<dbReference type="FunFam" id="1.10.287.950:FF:000001">
    <property type="entry name" value="Methyl-accepting chemotaxis sensory transducer"/>
    <property type="match status" value="1"/>
</dbReference>
<keyword evidence="15" id="KW-1185">Reference proteome</keyword>
<comment type="subcellular location">
    <subcellularLocation>
        <location evidence="1">Cell membrane</location>
        <topology evidence="1">Multi-pass membrane protein</topology>
    </subcellularLocation>
</comment>
<keyword evidence="3 11" id="KW-0812">Transmembrane</keyword>
<evidence type="ECO:0000256" key="9">
    <source>
        <dbReference type="SAM" id="Coils"/>
    </source>
</evidence>
<feature type="transmembrane region" description="Helical" evidence="11">
    <location>
        <begin position="12"/>
        <end position="34"/>
    </location>
</feature>
<evidence type="ECO:0000256" key="3">
    <source>
        <dbReference type="ARBA" id="ARBA00022692"/>
    </source>
</evidence>
<feature type="domain" description="HAMP" evidence="13">
    <location>
        <begin position="213"/>
        <end position="267"/>
    </location>
</feature>
<dbReference type="CDD" id="cd11386">
    <property type="entry name" value="MCP_signal"/>
    <property type="match status" value="1"/>
</dbReference>
<feature type="domain" description="Methyl-accepting transducer" evidence="12">
    <location>
        <begin position="272"/>
        <end position="508"/>
    </location>
</feature>
<evidence type="ECO:0000259" key="12">
    <source>
        <dbReference type="PROSITE" id="PS50111"/>
    </source>
</evidence>
<dbReference type="GO" id="GO:0007165">
    <property type="term" value="P:signal transduction"/>
    <property type="evidence" value="ECO:0007669"/>
    <property type="project" value="UniProtKB-KW"/>
</dbReference>
<evidence type="ECO:0000256" key="11">
    <source>
        <dbReference type="SAM" id="Phobius"/>
    </source>
</evidence>
<evidence type="ECO:0000256" key="2">
    <source>
        <dbReference type="ARBA" id="ARBA00022475"/>
    </source>
</evidence>
<dbReference type="CDD" id="cd06225">
    <property type="entry name" value="HAMP"/>
    <property type="match status" value="1"/>
</dbReference>